<comment type="caution">
    <text evidence="1">The sequence shown here is derived from an EMBL/GenBank/DDBJ whole genome shotgun (WGS) entry which is preliminary data.</text>
</comment>
<evidence type="ECO:0000313" key="2">
    <source>
        <dbReference type="Proteomes" id="UP000475545"/>
    </source>
</evidence>
<dbReference type="Pfam" id="PF10604">
    <property type="entry name" value="Polyketide_cyc2"/>
    <property type="match status" value="1"/>
</dbReference>
<proteinExistence type="predicted"/>
<dbReference type="RefSeq" id="WP_160904310.1">
    <property type="nucleotide sequence ID" value="NZ_CP102850.1"/>
</dbReference>
<accession>A0A6L7GY37</accession>
<keyword evidence="2" id="KW-1185">Reference proteome</keyword>
<dbReference type="InterPro" id="IPR023393">
    <property type="entry name" value="START-like_dom_sf"/>
</dbReference>
<dbReference type="InterPro" id="IPR019587">
    <property type="entry name" value="Polyketide_cyclase/dehydratase"/>
</dbReference>
<dbReference type="Gene3D" id="3.30.530.20">
    <property type="match status" value="1"/>
</dbReference>
<dbReference type="EMBL" id="WMBR01000008">
    <property type="protein sequence ID" value="MXP24121.1"/>
    <property type="molecule type" value="Genomic_DNA"/>
</dbReference>
<reference evidence="1 2" key="1">
    <citation type="submission" date="2019-11" db="EMBL/GenBank/DDBJ databases">
        <title>Gordonia sp. nov., a novel actinobacterium isolated from mangrove soil in Hainan.</title>
        <authorList>
            <person name="Huang X."/>
            <person name="Xie Y."/>
            <person name="Chu X."/>
            <person name="Xiao K."/>
        </authorList>
    </citation>
    <scope>NUCLEOTIDE SEQUENCE [LARGE SCALE GENOMIC DNA]</scope>
    <source>
        <strain evidence="1 2">HNM0687</strain>
    </source>
</reference>
<organism evidence="1 2">
    <name type="scientific">Gordonia mangrovi</name>
    <dbReference type="NCBI Taxonomy" id="2665643"/>
    <lineage>
        <taxon>Bacteria</taxon>
        <taxon>Bacillati</taxon>
        <taxon>Actinomycetota</taxon>
        <taxon>Actinomycetes</taxon>
        <taxon>Mycobacteriales</taxon>
        <taxon>Gordoniaceae</taxon>
        <taxon>Gordonia</taxon>
    </lineage>
</organism>
<gene>
    <name evidence="1" type="ORF">GIY30_22540</name>
</gene>
<dbReference type="Proteomes" id="UP000475545">
    <property type="component" value="Unassembled WGS sequence"/>
</dbReference>
<sequence length="148" mass="16232">MAGVDVGIRSEMSPEEAWKLASDLHRFSEWMTIFGGWKSDVPDEIDEGTEVSSLIKVKGFRNVIHWRVTCYEEPTAIALSGKGRGGVHIDLTMRVDGVDEGSRFTLDATLRGGLLNGPVGRFVARLMESDVRESIENLAHLGGSTEGR</sequence>
<dbReference type="SUPFAM" id="SSF55961">
    <property type="entry name" value="Bet v1-like"/>
    <property type="match status" value="1"/>
</dbReference>
<evidence type="ECO:0000313" key="1">
    <source>
        <dbReference type="EMBL" id="MXP24121.1"/>
    </source>
</evidence>
<name>A0A6L7GY37_9ACTN</name>
<dbReference type="AlphaFoldDB" id="A0A6L7GY37"/>
<protein>
    <submittedName>
        <fullName evidence="1">SRPBCC family protein</fullName>
    </submittedName>
</protein>